<dbReference type="Pfam" id="PF06445">
    <property type="entry name" value="GyrI-like"/>
    <property type="match status" value="1"/>
</dbReference>
<dbReference type="InterPro" id="IPR010499">
    <property type="entry name" value="AraC_E-bd"/>
</dbReference>
<dbReference type="InterPro" id="IPR029442">
    <property type="entry name" value="GyrI-like"/>
</dbReference>
<dbReference type="Proteomes" id="UP000256373">
    <property type="component" value="Unassembled WGS sequence"/>
</dbReference>
<comment type="caution">
    <text evidence="2">The sequence shown here is derived from an EMBL/GenBank/DDBJ whole genome shotgun (WGS) entry which is preliminary data.</text>
</comment>
<sequence length="152" mass="17282">MQLKTIAPIHVFSFETVTTLRDLSRFVRVVVRQLYKDAIQNDLEITGPVYWVYKGADGNPDTPFTLTIALPVSQTEETITNSDFKLQTLPAFRCMSCIHEGEWSKLGDTYGGIISEILVKEPAMNGENREIYINMDFDHPERNITEVQIGLI</sequence>
<dbReference type="OrthoDB" id="6003696at2"/>
<proteinExistence type="predicted"/>
<accession>A0A3D8YBA1</accession>
<name>A0A3D8YBA1_9BACT</name>
<protein>
    <recommendedName>
        <fullName evidence="1">AraC effector-binding domain-containing protein</fullName>
    </recommendedName>
</protein>
<dbReference type="SUPFAM" id="SSF55136">
    <property type="entry name" value="Probable bacterial effector-binding domain"/>
    <property type="match status" value="1"/>
</dbReference>
<dbReference type="Gene3D" id="3.20.80.10">
    <property type="entry name" value="Regulatory factor, effector binding domain"/>
    <property type="match status" value="1"/>
</dbReference>
<dbReference type="AlphaFoldDB" id="A0A3D8YBA1"/>
<dbReference type="SMART" id="SM00871">
    <property type="entry name" value="AraC_E_bind"/>
    <property type="match status" value="1"/>
</dbReference>
<feature type="domain" description="AraC effector-binding" evidence="1">
    <location>
        <begin position="1"/>
        <end position="152"/>
    </location>
</feature>
<keyword evidence="3" id="KW-1185">Reference proteome</keyword>
<reference evidence="2 3" key="1">
    <citation type="submission" date="2018-07" db="EMBL/GenBank/DDBJ databases">
        <title>Dyadobacter roseus sp. nov., isolated from rose rhizosphere soil.</title>
        <authorList>
            <person name="Chen L."/>
        </authorList>
    </citation>
    <scope>NUCLEOTIDE SEQUENCE [LARGE SCALE GENOMIC DNA]</scope>
    <source>
        <strain evidence="2 3">RS19</strain>
    </source>
</reference>
<gene>
    <name evidence="2" type="ORF">DSL64_18560</name>
</gene>
<evidence type="ECO:0000259" key="1">
    <source>
        <dbReference type="SMART" id="SM00871"/>
    </source>
</evidence>
<dbReference type="InterPro" id="IPR011256">
    <property type="entry name" value="Reg_factor_effector_dom_sf"/>
</dbReference>
<organism evidence="2 3">
    <name type="scientific">Dyadobacter luteus</name>
    <dbReference type="NCBI Taxonomy" id="2259619"/>
    <lineage>
        <taxon>Bacteria</taxon>
        <taxon>Pseudomonadati</taxon>
        <taxon>Bacteroidota</taxon>
        <taxon>Cytophagia</taxon>
        <taxon>Cytophagales</taxon>
        <taxon>Spirosomataceae</taxon>
        <taxon>Dyadobacter</taxon>
    </lineage>
</organism>
<evidence type="ECO:0000313" key="3">
    <source>
        <dbReference type="Proteomes" id="UP000256373"/>
    </source>
</evidence>
<dbReference type="EMBL" id="QNUL01000016">
    <property type="protein sequence ID" value="REA59324.1"/>
    <property type="molecule type" value="Genomic_DNA"/>
</dbReference>
<dbReference type="RefSeq" id="WP_115832416.1">
    <property type="nucleotide sequence ID" value="NZ_QNUL01000016.1"/>
</dbReference>
<evidence type="ECO:0000313" key="2">
    <source>
        <dbReference type="EMBL" id="REA59324.1"/>
    </source>
</evidence>